<keyword evidence="3" id="KW-0408">Iron</keyword>
<dbReference type="PANTHER" id="PTHR24300">
    <property type="entry name" value="CYTOCHROME P450 508A4-RELATED"/>
    <property type="match status" value="1"/>
</dbReference>
<sequence>MLMWKHIGWMKNLPYFSSLAKQIEENRNILYTYFDEHINQHKAEIDLDADNEPKDYVEAFLKEQHRRERSGDEAHYFNQTQLINMCFDLWLAGQETISLTIGWTIVYLILNPEVQKKLHKELDEMIGSDRMVEENDKNLLKYTCAVVNEAQRVANIISHNLLHKTSKDVVIDGHFIPKGTSIVPQMSVVMYDDEFYSIHGKEPTTKRRCGQTVGPYPFVCGIRMRRK</sequence>
<evidence type="ECO:0000256" key="2">
    <source>
        <dbReference type="ARBA" id="ARBA00022723"/>
    </source>
</evidence>
<dbReference type="InterPro" id="IPR050182">
    <property type="entry name" value="Cytochrome_P450_fam2"/>
</dbReference>
<keyword evidence="2" id="KW-0479">Metal-binding</keyword>
<proteinExistence type="inferred from homology"/>
<evidence type="ECO:0000256" key="3">
    <source>
        <dbReference type="ARBA" id="ARBA00023004"/>
    </source>
</evidence>
<dbReference type="InterPro" id="IPR002401">
    <property type="entry name" value="Cyt_P450_E_grp-I"/>
</dbReference>
<dbReference type="SUPFAM" id="SSF48264">
    <property type="entry name" value="Cytochrome P450"/>
    <property type="match status" value="1"/>
</dbReference>
<dbReference type="GO" id="GO:0006082">
    <property type="term" value="P:organic acid metabolic process"/>
    <property type="evidence" value="ECO:0007669"/>
    <property type="project" value="TreeGrafter"/>
</dbReference>
<organism evidence="5 6">
    <name type="scientific">Acrobeloides nanus</name>
    <dbReference type="NCBI Taxonomy" id="290746"/>
    <lineage>
        <taxon>Eukaryota</taxon>
        <taxon>Metazoa</taxon>
        <taxon>Ecdysozoa</taxon>
        <taxon>Nematoda</taxon>
        <taxon>Chromadorea</taxon>
        <taxon>Rhabditida</taxon>
        <taxon>Tylenchina</taxon>
        <taxon>Cephalobomorpha</taxon>
        <taxon>Cephaloboidea</taxon>
        <taxon>Cephalobidae</taxon>
        <taxon>Acrobeloides</taxon>
    </lineage>
</organism>
<dbReference type="PRINTS" id="PR00463">
    <property type="entry name" value="EP450I"/>
</dbReference>
<dbReference type="Pfam" id="PF00067">
    <property type="entry name" value="p450"/>
    <property type="match status" value="1"/>
</dbReference>
<evidence type="ECO:0000313" key="6">
    <source>
        <dbReference type="WBParaSite" id="ACRNAN_scaffold3546.g31368.t1"/>
    </source>
</evidence>
<dbReference type="InterPro" id="IPR001128">
    <property type="entry name" value="Cyt_P450"/>
</dbReference>
<dbReference type="GO" id="GO:0006805">
    <property type="term" value="P:xenobiotic metabolic process"/>
    <property type="evidence" value="ECO:0007669"/>
    <property type="project" value="TreeGrafter"/>
</dbReference>
<comment type="similarity">
    <text evidence="1">Belongs to the cytochrome P450 family.</text>
</comment>
<protein>
    <submittedName>
        <fullName evidence="6">Unspecific monooxygenase</fullName>
    </submittedName>
</protein>
<dbReference type="GO" id="GO:0016712">
    <property type="term" value="F:oxidoreductase activity, acting on paired donors, with incorporation or reduction of molecular oxygen, reduced flavin or flavoprotein as one donor, and incorporation of one atom of oxygen"/>
    <property type="evidence" value="ECO:0007669"/>
    <property type="project" value="TreeGrafter"/>
</dbReference>
<dbReference type="AlphaFoldDB" id="A0A914DSB2"/>
<accession>A0A914DSB2</accession>
<keyword evidence="4" id="KW-0560">Oxidoreductase</keyword>
<keyword evidence="4" id="KW-0503">Monooxygenase</keyword>
<dbReference type="GO" id="GO:0005737">
    <property type="term" value="C:cytoplasm"/>
    <property type="evidence" value="ECO:0007669"/>
    <property type="project" value="TreeGrafter"/>
</dbReference>
<dbReference type="GO" id="GO:0005506">
    <property type="term" value="F:iron ion binding"/>
    <property type="evidence" value="ECO:0007669"/>
    <property type="project" value="InterPro"/>
</dbReference>
<dbReference type="PANTHER" id="PTHR24300:SF375">
    <property type="entry name" value="CYTOCHROME P450 FAMILY"/>
    <property type="match status" value="1"/>
</dbReference>
<evidence type="ECO:0000256" key="1">
    <source>
        <dbReference type="ARBA" id="ARBA00010617"/>
    </source>
</evidence>
<dbReference type="WBParaSite" id="ACRNAN_scaffold3546.g31368.t1">
    <property type="protein sequence ID" value="ACRNAN_scaffold3546.g31368.t1"/>
    <property type="gene ID" value="ACRNAN_scaffold3546.g31368"/>
</dbReference>
<evidence type="ECO:0000313" key="5">
    <source>
        <dbReference type="Proteomes" id="UP000887540"/>
    </source>
</evidence>
<dbReference type="Gene3D" id="1.10.630.10">
    <property type="entry name" value="Cytochrome P450"/>
    <property type="match status" value="1"/>
</dbReference>
<dbReference type="GO" id="GO:0020037">
    <property type="term" value="F:heme binding"/>
    <property type="evidence" value="ECO:0007669"/>
    <property type="project" value="InterPro"/>
</dbReference>
<name>A0A914DSB2_9BILA</name>
<keyword evidence="5" id="KW-1185">Reference proteome</keyword>
<reference evidence="6" key="1">
    <citation type="submission" date="2022-11" db="UniProtKB">
        <authorList>
            <consortium name="WormBaseParasite"/>
        </authorList>
    </citation>
    <scope>IDENTIFICATION</scope>
</reference>
<dbReference type="Proteomes" id="UP000887540">
    <property type="component" value="Unplaced"/>
</dbReference>
<evidence type="ECO:0000256" key="4">
    <source>
        <dbReference type="ARBA" id="ARBA00023033"/>
    </source>
</evidence>
<dbReference type="InterPro" id="IPR036396">
    <property type="entry name" value="Cyt_P450_sf"/>
</dbReference>